<accession>A0A318TSW7</accession>
<dbReference type="EMBL" id="QJTJ01000003">
    <property type="protein sequence ID" value="PYF07882.1"/>
    <property type="molecule type" value="Genomic_DNA"/>
</dbReference>
<protein>
    <submittedName>
        <fullName evidence="1">Uncharacterized protein</fullName>
    </submittedName>
</protein>
<name>A0A318TSW7_9BACL</name>
<proteinExistence type="predicted"/>
<organism evidence="1 2">
    <name type="scientific">Ureibacillus chungkukjangi</name>
    <dbReference type="NCBI Taxonomy" id="1202712"/>
    <lineage>
        <taxon>Bacteria</taxon>
        <taxon>Bacillati</taxon>
        <taxon>Bacillota</taxon>
        <taxon>Bacilli</taxon>
        <taxon>Bacillales</taxon>
        <taxon>Caryophanaceae</taxon>
        <taxon>Ureibacillus</taxon>
    </lineage>
</organism>
<evidence type="ECO:0000313" key="2">
    <source>
        <dbReference type="Proteomes" id="UP000247416"/>
    </source>
</evidence>
<reference evidence="1 2" key="1">
    <citation type="submission" date="2018-06" db="EMBL/GenBank/DDBJ databases">
        <title>Genomic Encyclopedia of Archaeal and Bacterial Type Strains, Phase II (KMG-II): from individual species to whole genera.</title>
        <authorList>
            <person name="Goeker M."/>
        </authorList>
    </citation>
    <scope>NUCLEOTIDE SEQUENCE [LARGE SCALE GENOMIC DNA]</scope>
    <source>
        <strain evidence="1 2">KACC 16626</strain>
    </source>
</reference>
<dbReference type="RefSeq" id="WP_107932099.1">
    <property type="nucleotide sequence ID" value="NZ_CP085009.1"/>
</dbReference>
<dbReference type="OrthoDB" id="2734296at2"/>
<dbReference type="Proteomes" id="UP000247416">
    <property type="component" value="Unassembled WGS sequence"/>
</dbReference>
<gene>
    <name evidence="1" type="ORF">BJ095_10349</name>
</gene>
<evidence type="ECO:0000313" key="1">
    <source>
        <dbReference type="EMBL" id="PYF07882.1"/>
    </source>
</evidence>
<dbReference type="AlphaFoldDB" id="A0A318TSW7"/>
<comment type="caution">
    <text evidence="1">The sequence shown here is derived from an EMBL/GenBank/DDBJ whole genome shotgun (WGS) entry which is preliminary data.</text>
</comment>
<keyword evidence="2" id="KW-1185">Reference proteome</keyword>
<sequence length="144" mass="17137">MKRFLTIIISFGLLVILAIPVSAQKFDYPSNKEKTFINEDEFYQQLKKDEYKEFDNASYSIRRKISYKEVPDAVMTFEKKTGRDMCQPKQELSLAIHPERQVYFLASFVQTKNEEYWKHTIIDAETKRQLEGGNSYHLYDNPYK</sequence>